<dbReference type="HOGENOM" id="CLU_056399_2_1_1"/>
<protein>
    <recommendedName>
        <fullName evidence="4">BTB domain-containing protein</fullName>
    </recommendedName>
</protein>
<evidence type="ECO:0000256" key="1">
    <source>
        <dbReference type="SAM" id="MobiDB-lite"/>
    </source>
</evidence>
<gene>
    <name evidence="2" type="ORF">AFUB_079100</name>
</gene>
<sequence length="260" mass="29622">MCKVLNFPEGLVALTVNTHRIMQSGIVDFVIGKSRKRFSVHAALASSFPKEILQPPINGQVDEIVFGRCCEFVYSGDYSVPLPTADPCGDGDDEPRDSQELPQESARRWNPLNHRENIFHPTKLPDICAFIKKNLDNAPLDEGGEIPNTDPADNYAGVFLSHAEVHRFAFSTNWVSLWSLSLYRLIRSLASFTLCEERTGDIVELLKFVFEENEYMYKLKVVLVDYAAWNVEILMRDADFRQLLSRVPSLETAIFRAMWM</sequence>
<dbReference type="VEuPathDB" id="FungiDB:AFUB_079100"/>
<feature type="region of interest" description="Disordered" evidence="1">
    <location>
        <begin position="84"/>
        <end position="107"/>
    </location>
</feature>
<dbReference type="AlphaFoldDB" id="B0Y8Z6"/>
<proteinExistence type="predicted"/>
<evidence type="ECO:0000313" key="3">
    <source>
        <dbReference type="Proteomes" id="UP000001699"/>
    </source>
</evidence>
<evidence type="ECO:0000313" key="2">
    <source>
        <dbReference type="EMBL" id="EDP49877.1"/>
    </source>
</evidence>
<keyword evidence="3" id="KW-1185">Reference proteome</keyword>
<accession>B0Y8Z6</accession>
<organism evidence="2 3">
    <name type="scientific">Aspergillus fumigatus (strain CBS 144.89 / FGSC A1163 / CEA10)</name>
    <name type="common">Neosartorya fumigata</name>
    <dbReference type="NCBI Taxonomy" id="451804"/>
    <lineage>
        <taxon>Eukaryota</taxon>
        <taxon>Fungi</taxon>
        <taxon>Dikarya</taxon>
        <taxon>Ascomycota</taxon>
        <taxon>Pezizomycotina</taxon>
        <taxon>Eurotiomycetes</taxon>
        <taxon>Eurotiomycetidae</taxon>
        <taxon>Eurotiales</taxon>
        <taxon>Aspergillaceae</taxon>
        <taxon>Aspergillus</taxon>
        <taxon>Aspergillus subgen. Fumigati</taxon>
    </lineage>
</organism>
<dbReference type="Proteomes" id="UP000001699">
    <property type="component" value="Unassembled WGS sequence"/>
</dbReference>
<dbReference type="OrthoDB" id="9997739at2759"/>
<evidence type="ECO:0008006" key="4">
    <source>
        <dbReference type="Google" id="ProtNLM"/>
    </source>
</evidence>
<dbReference type="EMBL" id="DS499599">
    <property type="protein sequence ID" value="EDP49877.1"/>
    <property type="molecule type" value="Genomic_DNA"/>
</dbReference>
<reference evidence="2 3" key="1">
    <citation type="journal article" date="2008" name="PLoS Genet.">
        <title>Genomic islands in the pathogenic filamentous fungus Aspergillus fumigatus.</title>
        <authorList>
            <person name="Fedorova N.D."/>
            <person name="Khaldi N."/>
            <person name="Joardar V.S."/>
            <person name="Maiti R."/>
            <person name="Amedeo P."/>
            <person name="Anderson M.J."/>
            <person name="Crabtree J."/>
            <person name="Silva J.C."/>
            <person name="Badger J.H."/>
            <person name="Albarraq A."/>
            <person name="Angiuoli S."/>
            <person name="Bussey H."/>
            <person name="Bowyer P."/>
            <person name="Cotty P.J."/>
            <person name="Dyer P.S."/>
            <person name="Egan A."/>
            <person name="Galens K."/>
            <person name="Fraser-Liggett C.M."/>
            <person name="Haas B.J."/>
            <person name="Inman J.M."/>
            <person name="Kent R."/>
            <person name="Lemieux S."/>
            <person name="Malavazi I."/>
            <person name="Orvis J."/>
            <person name="Roemer T."/>
            <person name="Ronning C.M."/>
            <person name="Sundaram J.P."/>
            <person name="Sutton G."/>
            <person name="Turner G."/>
            <person name="Venter J.C."/>
            <person name="White O.R."/>
            <person name="Whitty B.R."/>
            <person name="Youngman P."/>
            <person name="Wolfe K.H."/>
            <person name="Goldman G.H."/>
            <person name="Wortman J.R."/>
            <person name="Jiang B."/>
            <person name="Denning D.W."/>
            <person name="Nierman W.C."/>
        </authorList>
    </citation>
    <scope>NUCLEOTIDE SEQUENCE [LARGE SCALE GENOMIC DNA]</scope>
    <source>
        <strain evidence="3">CBS 144.89 / FGSC A1163 / CEA10</strain>
    </source>
</reference>
<name>B0Y8Z6_ASPFC</name>
<dbReference type="PhylomeDB" id="B0Y8Z6"/>